<keyword evidence="4" id="KW-1185">Reference proteome</keyword>
<dbReference type="AlphaFoldDB" id="A0A401PUR2"/>
<dbReference type="OrthoDB" id="5846619at2759"/>
<dbReference type="PANTHER" id="PTHR16502">
    <property type="entry name" value="KERATINOCYTE-ASSOCIATED TRANSMEMBRANE PROTEIN 2"/>
    <property type="match status" value="1"/>
</dbReference>
<dbReference type="STRING" id="75743.A0A401PUR2"/>
<dbReference type="InterPro" id="IPR037645">
    <property type="entry name" value="KCT2"/>
</dbReference>
<feature type="compositionally biased region" description="Polar residues" evidence="1">
    <location>
        <begin position="33"/>
        <end position="45"/>
    </location>
</feature>
<name>A0A401PUR2_SCYTO</name>
<keyword evidence="2" id="KW-0812">Transmembrane</keyword>
<evidence type="ECO:0008006" key="5">
    <source>
        <dbReference type="Google" id="ProtNLM"/>
    </source>
</evidence>
<keyword evidence="2" id="KW-1133">Transmembrane helix</keyword>
<feature type="region of interest" description="Disordered" evidence="1">
    <location>
        <begin position="30"/>
        <end position="101"/>
    </location>
</feature>
<dbReference type="Proteomes" id="UP000288216">
    <property type="component" value="Unassembled WGS sequence"/>
</dbReference>
<feature type="non-terminal residue" evidence="3">
    <location>
        <position position="1"/>
    </location>
</feature>
<sequence>KIFNKCFKVTNHTTSMENLTATTENHKEANILSDMTSEGTQTDNKNISENKDANSNLNTATLTKFTTSAAPKSTPTKTMGTSIKSAKPLTGTAAGQSSDQIKDASTLKDNIIEDVKDTEVMVIDTEIEDVEVITPNTDAGNMDEITDNQLLLVEHSNSPSYYEPDEEKGAGEYFDMNQADENDMESDDVDEAPELPDQPIYFALPEEEDSHFFFYLVAAAFLIAIVYITYHNKRKIYILLVQSRRWKDSLCSRTIEYQRLDQNIHDAMPSLKITKDYIF</sequence>
<dbReference type="Pfam" id="PF17818">
    <property type="entry name" value="KCT2"/>
    <property type="match status" value="1"/>
</dbReference>
<gene>
    <name evidence="3" type="ORF">scyTo_0015563</name>
</gene>
<evidence type="ECO:0000313" key="4">
    <source>
        <dbReference type="Proteomes" id="UP000288216"/>
    </source>
</evidence>
<dbReference type="PANTHER" id="PTHR16502:SF0">
    <property type="entry name" value="KERATINOCYTE-ASSOCIATED TRANSMEMBRANE PROTEIN 2"/>
    <property type="match status" value="1"/>
</dbReference>
<protein>
    <recommendedName>
        <fullName evidence="5">Keratinocyte-associated transmembrane protein 2</fullName>
    </recommendedName>
</protein>
<feature type="compositionally biased region" description="Polar residues" evidence="1">
    <location>
        <begin position="53"/>
        <end position="84"/>
    </location>
</feature>
<evidence type="ECO:0000256" key="2">
    <source>
        <dbReference type="SAM" id="Phobius"/>
    </source>
</evidence>
<feature type="transmembrane region" description="Helical" evidence="2">
    <location>
        <begin position="212"/>
        <end position="230"/>
    </location>
</feature>
<comment type="caution">
    <text evidence="3">The sequence shown here is derived from an EMBL/GenBank/DDBJ whole genome shotgun (WGS) entry which is preliminary data.</text>
</comment>
<evidence type="ECO:0000256" key="1">
    <source>
        <dbReference type="SAM" id="MobiDB-lite"/>
    </source>
</evidence>
<keyword evidence="2" id="KW-0472">Membrane</keyword>
<evidence type="ECO:0000313" key="3">
    <source>
        <dbReference type="EMBL" id="GCB76848.1"/>
    </source>
</evidence>
<dbReference type="EMBL" id="BFAA01008883">
    <property type="protein sequence ID" value="GCB76848.1"/>
    <property type="molecule type" value="Genomic_DNA"/>
</dbReference>
<accession>A0A401PUR2</accession>
<reference evidence="3 4" key="1">
    <citation type="journal article" date="2018" name="Nat. Ecol. Evol.">
        <title>Shark genomes provide insights into elasmobranch evolution and the origin of vertebrates.</title>
        <authorList>
            <person name="Hara Y"/>
            <person name="Yamaguchi K"/>
            <person name="Onimaru K"/>
            <person name="Kadota M"/>
            <person name="Koyanagi M"/>
            <person name="Keeley SD"/>
            <person name="Tatsumi K"/>
            <person name="Tanaka K"/>
            <person name="Motone F"/>
            <person name="Kageyama Y"/>
            <person name="Nozu R"/>
            <person name="Adachi N"/>
            <person name="Nishimura O"/>
            <person name="Nakagawa R"/>
            <person name="Tanegashima C"/>
            <person name="Kiyatake I"/>
            <person name="Matsumoto R"/>
            <person name="Murakumo K"/>
            <person name="Nishida K"/>
            <person name="Terakita A"/>
            <person name="Kuratani S"/>
            <person name="Sato K"/>
            <person name="Hyodo S Kuraku.S."/>
        </authorList>
    </citation>
    <scope>NUCLEOTIDE SEQUENCE [LARGE SCALE GENOMIC DNA]</scope>
</reference>
<organism evidence="3 4">
    <name type="scientific">Scyliorhinus torazame</name>
    <name type="common">Cloudy catshark</name>
    <name type="synonym">Catulus torazame</name>
    <dbReference type="NCBI Taxonomy" id="75743"/>
    <lineage>
        <taxon>Eukaryota</taxon>
        <taxon>Metazoa</taxon>
        <taxon>Chordata</taxon>
        <taxon>Craniata</taxon>
        <taxon>Vertebrata</taxon>
        <taxon>Chondrichthyes</taxon>
        <taxon>Elasmobranchii</taxon>
        <taxon>Galeomorphii</taxon>
        <taxon>Galeoidea</taxon>
        <taxon>Carcharhiniformes</taxon>
        <taxon>Scyliorhinidae</taxon>
        <taxon>Scyliorhinus</taxon>
    </lineage>
</organism>
<proteinExistence type="predicted"/>